<reference evidence="2" key="1">
    <citation type="journal article" date="2014" name="Int. J. Syst. Evol. Microbiol.">
        <title>Complete genome sequence of Corynebacterium casei LMG S-19264T (=DSM 44701T), isolated from a smear-ripened cheese.</title>
        <authorList>
            <consortium name="US DOE Joint Genome Institute (JGI-PGF)"/>
            <person name="Walter F."/>
            <person name="Albersmeier A."/>
            <person name="Kalinowski J."/>
            <person name="Ruckert C."/>
        </authorList>
    </citation>
    <scope>NUCLEOTIDE SEQUENCE</scope>
    <source>
        <strain evidence="2">JCM 4790</strain>
    </source>
</reference>
<dbReference type="GO" id="GO:0004803">
    <property type="term" value="F:transposase activity"/>
    <property type="evidence" value="ECO:0007669"/>
    <property type="project" value="InterPro"/>
</dbReference>
<evidence type="ECO:0000259" key="1">
    <source>
        <dbReference type="Pfam" id="PF01526"/>
    </source>
</evidence>
<evidence type="ECO:0000313" key="3">
    <source>
        <dbReference type="Proteomes" id="UP000619244"/>
    </source>
</evidence>
<dbReference type="AlphaFoldDB" id="A0A918U9Y4"/>
<dbReference type="Proteomes" id="UP000619244">
    <property type="component" value="Unassembled WGS sequence"/>
</dbReference>
<feature type="domain" description="Tn3 transposase DDE" evidence="1">
    <location>
        <begin position="1"/>
        <end position="151"/>
    </location>
</feature>
<dbReference type="GO" id="GO:0006313">
    <property type="term" value="P:DNA transposition"/>
    <property type="evidence" value="ECO:0007669"/>
    <property type="project" value="InterPro"/>
</dbReference>
<dbReference type="InterPro" id="IPR002513">
    <property type="entry name" value="Tn3_Tnp_DDE_dom"/>
</dbReference>
<comment type="caution">
    <text evidence="2">The sequence shown here is derived from an EMBL/GenBank/DDBJ whole genome shotgun (WGS) entry which is preliminary data.</text>
</comment>
<name>A0A918U9Y4_9ACTN</name>
<gene>
    <name evidence="2" type="ORF">GCM10010358_78630</name>
</gene>
<dbReference type="Pfam" id="PF01526">
    <property type="entry name" value="DDE_Tnp_Tn3"/>
    <property type="match status" value="1"/>
</dbReference>
<sequence length="188" mass="21256">MYEVAISVREGAISSSTLLKRLRSGSWKNATYTAFREVGRVIRTVHLLRYLSDAPLRRRVTAATNKVEAFNGFSQWLGFGNRGVLADNDPVEQEKAMKFNALLTNAVIFHNALDIAEIVRQLLKEGWTIEPEESAHISPYLTEHINRFGEYSTHELGIQPEAYDPKLDVDFTQLREENLTSEGFGRAA</sequence>
<dbReference type="EMBL" id="BMVU01000098">
    <property type="protein sequence ID" value="GGY14914.1"/>
    <property type="molecule type" value="Genomic_DNA"/>
</dbReference>
<organism evidence="2 3">
    <name type="scientific">Streptomyces minutiscleroticus</name>
    <dbReference type="NCBI Taxonomy" id="68238"/>
    <lineage>
        <taxon>Bacteria</taxon>
        <taxon>Bacillati</taxon>
        <taxon>Actinomycetota</taxon>
        <taxon>Actinomycetes</taxon>
        <taxon>Kitasatosporales</taxon>
        <taxon>Streptomycetaceae</taxon>
        <taxon>Streptomyces</taxon>
    </lineage>
</organism>
<evidence type="ECO:0000313" key="2">
    <source>
        <dbReference type="EMBL" id="GGY14914.1"/>
    </source>
</evidence>
<accession>A0A918U9Y4</accession>
<proteinExistence type="predicted"/>
<keyword evidence="3" id="KW-1185">Reference proteome</keyword>
<protein>
    <recommendedName>
        <fullName evidence="1">Tn3 transposase DDE domain-containing protein</fullName>
    </recommendedName>
</protein>
<dbReference type="RefSeq" id="WP_229919887.1">
    <property type="nucleotide sequence ID" value="NZ_BMVU01000098.1"/>
</dbReference>
<reference evidence="2" key="2">
    <citation type="submission" date="2020-09" db="EMBL/GenBank/DDBJ databases">
        <authorList>
            <person name="Sun Q."/>
            <person name="Ohkuma M."/>
        </authorList>
    </citation>
    <scope>NUCLEOTIDE SEQUENCE</scope>
    <source>
        <strain evidence="2">JCM 4790</strain>
    </source>
</reference>